<proteinExistence type="predicted"/>
<sequence>MRHRSINEYTKKDNTKYICSTHKHILNEGLQPVFKIHRRCIDCLKHNVYAYASRYQLIVDNYSYLFPVLCDHCSRRMRICKWCRPPIHSCILSYTR</sequence>
<protein>
    <submittedName>
        <fullName evidence="1">Uncharacterized protein</fullName>
    </submittedName>
</protein>
<dbReference type="AlphaFoldDB" id="A0A6C0ILI6"/>
<name>A0A6C0ILI6_9ZZZZ</name>
<organism evidence="1">
    <name type="scientific">viral metagenome</name>
    <dbReference type="NCBI Taxonomy" id="1070528"/>
    <lineage>
        <taxon>unclassified sequences</taxon>
        <taxon>metagenomes</taxon>
        <taxon>organismal metagenomes</taxon>
    </lineage>
</organism>
<accession>A0A6C0ILI6</accession>
<evidence type="ECO:0000313" key="1">
    <source>
        <dbReference type="EMBL" id="QHT93500.1"/>
    </source>
</evidence>
<dbReference type="EMBL" id="MN740208">
    <property type="protein sequence ID" value="QHT93500.1"/>
    <property type="molecule type" value="Genomic_DNA"/>
</dbReference>
<reference evidence="1" key="1">
    <citation type="journal article" date="2020" name="Nature">
        <title>Giant virus diversity and host interactions through global metagenomics.</title>
        <authorList>
            <person name="Schulz F."/>
            <person name="Roux S."/>
            <person name="Paez-Espino D."/>
            <person name="Jungbluth S."/>
            <person name="Walsh D.A."/>
            <person name="Denef V.J."/>
            <person name="McMahon K.D."/>
            <person name="Konstantinidis K.T."/>
            <person name="Eloe-Fadrosh E.A."/>
            <person name="Kyrpides N.C."/>
            <person name="Woyke T."/>
        </authorList>
    </citation>
    <scope>NUCLEOTIDE SEQUENCE</scope>
    <source>
        <strain evidence="1">GVMAG-M-3300024252-29</strain>
    </source>
</reference>